<dbReference type="AlphaFoldDB" id="A0A368PC78"/>
<sequence>MVSQNLQLEIQGETDIETSIIDSISYKKLHIDLNGLNKEIDSLQNKLFKIGYIENKLEEISKKNDSSYQAIFQLKNRYDTIYIYFEKDIIKKSTLQNISKQVFDDYFILDFQKIETSLQYINSKIIDLGFPFNELQLQNISIKNKNTLQATLTTSNKTQKRGIDKIILKGYEKFPESYLKHYLRIKKKNTFNLSEIKKKTEALDGLRFANQTKDPEVLFTKDSTILYLYVEKSKSNSFDGFLGFGTNKTTNKIDFNGYLNLNLTNNLNYGESFNLIYKSDENEQKTFKVHLSAPYLFNSPIGTEVGLEIFKKDSTFTTVNQTAKIFYPINNKTNIYVGIKSSMSNNLLSEENLINSIQDYRSNIYSIRFTHIKPQKNKLFNKNLGLDIEAGTGKRSFSSNSENQTQLSLEAFKIINLNNKNSAFLRINGSSLFSKTYLENELYRFGGINSIRGFEENSLIASQYGVINSEYRYQLNQTIYIHSILDFAYLENNIISQKDKLYGFGFGFGLLTKAGLLKFNYANGKNESQTFKFSNSKIHISLSAIF</sequence>
<keyword evidence="2" id="KW-1185">Reference proteome</keyword>
<reference evidence="1 2" key="1">
    <citation type="submission" date="2018-07" db="EMBL/GenBank/DDBJ databases">
        <title>Oceanihabitans testaceum sp. nov., isolated from marine sediment.</title>
        <authorList>
            <person name="Li C.-M."/>
        </authorList>
    </citation>
    <scope>NUCLEOTIDE SEQUENCE [LARGE SCALE GENOMIC DNA]</scope>
    <source>
        <strain evidence="1 2">S9-10</strain>
    </source>
</reference>
<evidence type="ECO:0008006" key="3">
    <source>
        <dbReference type="Google" id="ProtNLM"/>
    </source>
</evidence>
<proteinExistence type="predicted"/>
<organism evidence="1 2">
    <name type="scientific">Oceanihabitans sediminis</name>
    <dbReference type="NCBI Taxonomy" id="1812012"/>
    <lineage>
        <taxon>Bacteria</taxon>
        <taxon>Pseudomonadati</taxon>
        <taxon>Bacteroidota</taxon>
        <taxon>Flavobacteriia</taxon>
        <taxon>Flavobacteriales</taxon>
        <taxon>Flavobacteriaceae</taxon>
        <taxon>Oceanihabitans</taxon>
    </lineage>
</organism>
<gene>
    <name evidence="1" type="ORF">DU428_05530</name>
</gene>
<accession>A0A368PC78</accession>
<comment type="caution">
    <text evidence="1">The sequence shown here is derived from an EMBL/GenBank/DDBJ whole genome shotgun (WGS) entry which is preliminary data.</text>
</comment>
<dbReference type="EMBL" id="QPIG01000001">
    <property type="protein sequence ID" value="RCU58831.1"/>
    <property type="molecule type" value="Genomic_DNA"/>
</dbReference>
<dbReference type="RefSeq" id="WP_113966284.1">
    <property type="nucleotide sequence ID" value="NZ_JAWWDI010000028.1"/>
</dbReference>
<name>A0A368PC78_9FLAO</name>
<dbReference type="OrthoDB" id="9811416at2"/>
<evidence type="ECO:0000313" key="1">
    <source>
        <dbReference type="EMBL" id="RCU58831.1"/>
    </source>
</evidence>
<evidence type="ECO:0000313" key="2">
    <source>
        <dbReference type="Proteomes" id="UP000252249"/>
    </source>
</evidence>
<protein>
    <recommendedName>
        <fullName evidence="3">POTRA domain-containing protein</fullName>
    </recommendedName>
</protein>
<dbReference type="Proteomes" id="UP000252249">
    <property type="component" value="Unassembled WGS sequence"/>
</dbReference>
<dbReference type="Gene3D" id="2.40.160.50">
    <property type="entry name" value="membrane protein fhac: a member of the omp85/tpsb transporter family"/>
    <property type="match status" value="1"/>
</dbReference>